<feature type="compositionally biased region" description="Basic and acidic residues" evidence="1">
    <location>
        <begin position="511"/>
        <end position="556"/>
    </location>
</feature>
<feature type="compositionally biased region" description="Basic and acidic residues" evidence="1">
    <location>
        <begin position="331"/>
        <end position="344"/>
    </location>
</feature>
<feature type="compositionally biased region" description="Basic and acidic residues" evidence="1">
    <location>
        <begin position="306"/>
        <end position="324"/>
    </location>
</feature>
<feature type="compositionally biased region" description="Basic and acidic residues" evidence="1">
    <location>
        <begin position="28"/>
        <end position="64"/>
    </location>
</feature>
<feature type="compositionally biased region" description="Basic and acidic residues" evidence="1">
    <location>
        <begin position="266"/>
        <end position="282"/>
    </location>
</feature>
<feature type="compositionally biased region" description="Basic residues" evidence="1">
    <location>
        <begin position="430"/>
        <end position="440"/>
    </location>
</feature>
<feature type="region of interest" description="Disordered" evidence="1">
    <location>
        <begin position="254"/>
        <end position="369"/>
    </location>
</feature>
<dbReference type="OrthoDB" id="10685130at2759"/>
<feature type="region of interest" description="Disordered" evidence="1">
    <location>
        <begin position="396"/>
        <end position="556"/>
    </location>
</feature>
<feature type="region of interest" description="Disordered" evidence="1">
    <location>
        <begin position="1"/>
        <end position="65"/>
    </location>
</feature>
<evidence type="ECO:0000313" key="3">
    <source>
        <dbReference type="Proteomes" id="UP000218231"/>
    </source>
</evidence>
<organism evidence="2 3">
    <name type="scientific">Diploscapter pachys</name>
    <dbReference type="NCBI Taxonomy" id="2018661"/>
    <lineage>
        <taxon>Eukaryota</taxon>
        <taxon>Metazoa</taxon>
        <taxon>Ecdysozoa</taxon>
        <taxon>Nematoda</taxon>
        <taxon>Chromadorea</taxon>
        <taxon>Rhabditida</taxon>
        <taxon>Rhabditina</taxon>
        <taxon>Rhabditomorpha</taxon>
        <taxon>Rhabditoidea</taxon>
        <taxon>Rhabditidae</taxon>
        <taxon>Diploscapter</taxon>
    </lineage>
</organism>
<keyword evidence="3" id="KW-1185">Reference proteome</keyword>
<evidence type="ECO:0000256" key="1">
    <source>
        <dbReference type="SAM" id="MobiDB-lite"/>
    </source>
</evidence>
<comment type="caution">
    <text evidence="2">The sequence shown here is derived from an EMBL/GenBank/DDBJ whole genome shotgun (WGS) entry which is preliminary data.</text>
</comment>
<protein>
    <submittedName>
        <fullName evidence="2">Uncharacterized protein</fullName>
    </submittedName>
</protein>
<feature type="compositionally biased region" description="Basic residues" evidence="1">
    <location>
        <begin position="455"/>
        <end position="465"/>
    </location>
</feature>
<feature type="compositionally biased region" description="Basic and acidic residues" evidence="1">
    <location>
        <begin position="354"/>
        <end position="369"/>
    </location>
</feature>
<gene>
    <name evidence="2" type="ORF">WR25_26045</name>
</gene>
<feature type="compositionally biased region" description="Basic residues" evidence="1">
    <location>
        <begin position="105"/>
        <end position="117"/>
    </location>
</feature>
<dbReference type="Proteomes" id="UP000218231">
    <property type="component" value="Unassembled WGS sequence"/>
</dbReference>
<reference evidence="2 3" key="1">
    <citation type="journal article" date="2017" name="Curr. Biol.">
        <title>Genome architecture and evolution of a unichromosomal asexual nematode.</title>
        <authorList>
            <person name="Fradin H."/>
            <person name="Zegar C."/>
            <person name="Gutwein M."/>
            <person name="Lucas J."/>
            <person name="Kovtun M."/>
            <person name="Corcoran D."/>
            <person name="Baugh L.R."/>
            <person name="Kiontke K."/>
            <person name="Gunsalus K."/>
            <person name="Fitch D.H."/>
            <person name="Piano F."/>
        </authorList>
    </citation>
    <scope>NUCLEOTIDE SEQUENCE [LARGE SCALE GENOMIC DNA]</scope>
    <source>
        <strain evidence="2">PF1309</strain>
    </source>
</reference>
<feature type="compositionally biased region" description="Basic and acidic residues" evidence="1">
    <location>
        <begin position="396"/>
        <end position="429"/>
    </location>
</feature>
<evidence type="ECO:0000313" key="2">
    <source>
        <dbReference type="EMBL" id="PAV70575.1"/>
    </source>
</evidence>
<accession>A0A2A2K9H2</accession>
<feature type="compositionally biased region" description="Basic and acidic residues" evidence="1">
    <location>
        <begin position="146"/>
        <end position="158"/>
    </location>
</feature>
<name>A0A2A2K9H2_9BILA</name>
<feature type="compositionally biased region" description="Basic and acidic residues" evidence="1">
    <location>
        <begin position="169"/>
        <end position="198"/>
    </location>
</feature>
<dbReference type="EMBL" id="LIAE01009244">
    <property type="protein sequence ID" value="PAV70575.1"/>
    <property type="molecule type" value="Genomic_DNA"/>
</dbReference>
<feature type="region of interest" description="Disordered" evidence="1">
    <location>
        <begin position="105"/>
        <end position="211"/>
    </location>
</feature>
<proteinExistence type="predicted"/>
<sequence length="556" mass="64204">MDQREPGIMLRRYLPRRDGPVLPPPEAAQHDRRDDQFDAHHREPPHAPYQPERRQRGGQTDRHTAHGVARHVDGLIACGPPVRIGLRRIVLAVVEPVAPIDRRQHGKVIRRRRRRDRPFKAPPVPRIASGHPAPLPIADAHPQLHPQRDEGGEQHECADAGDIQPRPEIGFEDRARPPRHPARAEHVQRHEREVETHHPARHRNPPPAFVEAEPERLGKPIGVTGEHPVQQPRDQHVVEVRDEEQRVVDEVIERRHRQHDPGQAAQHERHHEGDGIQHRNAESHLSAKHRPDPVVDLHPRRHADRHRRDAEHRVDLSRLPHGEEMVDPDGEAQHRDRHRRDDQRGIPVQVLAGEGRHHLRIDAERGQDQDVHLRVAKQPEEVGIVHHVPAEVVGEHVEAEIPVEREQARRDGQRRQREDHQDRGAERRPAEHRHAHHSHARTAQLVERAGDVDPRHRRTDRRQRHRPDPVIDADAGAERALGIGRIAAPPAGRKLPDDEARHHQPCGTDRQPQRDRIGPWEGHVARPDLQRHDVIDQAGEERHRHEEDHDRPVRRE</sequence>
<feature type="compositionally biased region" description="Basic and acidic residues" evidence="1">
    <location>
        <begin position="289"/>
        <end position="298"/>
    </location>
</feature>
<dbReference type="AlphaFoldDB" id="A0A2A2K9H2"/>